<keyword evidence="4" id="KW-1185">Reference proteome</keyword>
<keyword evidence="1" id="KW-0863">Zinc-finger</keyword>
<gene>
    <name evidence="3" type="ORF">MEUPH1_LOCUS29198</name>
</gene>
<dbReference type="PROSITE" id="PS00028">
    <property type="entry name" value="ZINC_FINGER_C2H2_1"/>
    <property type="match status" value="1"/>
</dbReference>
<dbReference type="AlphaFoldDB" id="A0AAV0Y8G7"/>
<name>A0AAV0Y8G7_9HEMI</name>
<reference evidence="3 4" key="1">
    <citation type="submission" date="2023-01" db="EMBL/GenBank/DDBJ databases">
        <authorList>
            <person name="Whitehead M."/>
        </authorList>
    </citation>
    <scope>NUCLEOTIDE SEQUENCE [LARGE SCALE GENOMIC DNA]</scope>
</reference>
<dbReference type="EMBL" id="CARXXK010001361">
    <property type="protein sequence ID" value="CAI6375741.1"/>
    <property type="molecule type" value="Genomic_DNA"/>
</dbReference>
<keyword evidence="1" id="KW-0479">Metal-binding</keyword>
<dbReference type="PROSITE" id="PS50157">
    <property type="entry name" value="ZINC_FINGER_C2H2_2"/>
    <property type="match status" value="1"/>
</dbReference>
<protein>
    <recommendedName>
        <fullName evidence="2">C2H2-type domain-containing protein</fullName>
    </recommendedName>
</protein>
<evidence type="ECO:0000313" key="4">
    <source>
        <dbReference type="Proteomes" id="UP001160148"/>
    </source>
</evidence>
<keyword evidence="1" id="KW-0862">Zinc</keyword>
<evidence type="ECO:0000259" key="2">
    <source>
        <dbReference type="PROSITE" id="PS50157"/>
    </source>
</evidence>
<accession>A0AAV0Y8G7</accession>
<evidence type="ECO:0000256" key="1">
    <source>
        <dbReference type="PROSITE-ProRule" id="PRU00042"/>
    </source>
</evidence>
<dbReference type="Proteomes" id="UP001160148">
    <property type="component" value="Unassembled WGS sequence"/>
</dbReference>
<evidence type="ECO:0000313" key="3">
    <source>
        <dbReference type="EMBL" id="CAI6375741.1"/>
    </source>
</evidence>
<feature type="domain" description="C2H2-type" evidence="2">
    <location>
        <begin position="31"/>
        <end position="60"/>
    </location>
</feature>
<dbReference type="GO" id="GO:0008270">
    <property type="term" value="F:zinc ion binding"/>
    <property type="evidence" value="ECO:0007669"/>
    <property type="project" value="UniProtKB-KW"/>
</dbReference>
<sequence length="105" mass="12302">MLKCLSNLANFNLLFLHFNVFHAHRHNITLYKCLEDNCLRSFSRLNSFRKHVKCHINNSPILHDLNNICNNNHFDLPDAPIINIINNNVLDESIIIQTDNSDNYE</sequence>
<comment type="caution">
    <text evidence="3">The sequence shown here is derived from an EMBL/GenBank/DDBJ whole genome shotgun (WGS) entry which is preliminary data.</text>
</comment>
<dbReference type="InterPro" id="IPR013087">
    <property type="entry name" value="Znf_C2H2_type"/>
</dbReference>
<organism evidence="3 4">
    <name type="scientific">Macrosiphum euphorbiae</name>
    <name type="common">potato aphid</name>
    <dbReference type="NCBI Taxonomy" id="13131"/>
    <lineage>
        <taxon>Eukaryota</taxon>
        <taxon>Metazoa</taxon>
        <taxon>Ecdysozoa</taxon>
        <taxon>Arthropoda</taxon>
        <taxon>Hexapoda</taxon>
        <taxon>Insecta</taxon>
        <taxon>Pterygota</taxon>
        <taxon>Neoptera</taxon>
        <taxon>Paraneoptera</taxon>
        <taxon>Hemiptera</taxon>
        <taxon>Sternorrhyncha</taxon>
        <taxon>Aphidomorpha</taxon>
        <taxon>Aphidoidea</taxon>
        <taxon>Aphididae</taxon>
        <taxon>Macrosiphini</taxon>
        <taxon>Macrosiphum</taxon>
    </lineage>
</organism>
<proteinExistence type="predicted"/>